<dbReference type="AlphaFoldDB" id="A0AAD7A1X6"/>
<dbReference type="SMART" id="SM00881">
    <property type="entry name" value="CoA_binding"/>
    <property type="match status" value="1"/>
</dbReference>
<dbReference type="Gene3D" id="3.40.50.720">
    <property type="entry name" value="NAD(P)-binding Rossmann-like Domain"/>
    <property type="match status" value="1"/>
</dbReference>
<dbReference type="EMBL" id="JARIHO010000018">
    <property type="protein sequence ID" value="KAJ7347766.1"/>
    <property type="molecule type" value="Genomic_DNA"/>
</dbReference>
<evidence type="ECO:0000313" key="4">
    <source>
        <dbReference type="Proteomes" id="UP001218218"/>
    </source>
</evidence>
<accession>A0AAD7A1X6</accession>
<name>A0AAD7A1X6_9AGAR</name>
<sequence>MSSLVFALLLILPGLCAASKASNSLLVESKKELFLSAPSFAVVGASDDETKFGTIVFKTMLEQGLDVVPINPFVPESQGVPTLDSLADIADPARTSISVVTQPAVTLQILHQASTLGIFAVWLQPGAEDATVLDFIASANGTTSYIHSAAVVGRGPGTETTAPCNIVNTSAPDVISTLVRRR</sequence>
<gene>
    <name evidence="3" type="ORF">DFH08DRAFT_153091</name>
</gene>
<dbReference type="Proteomes" id="UP001218218">
    <property type="component" value="Unassembled WGS sequence"/>
</dbReference>
<dbReference type="PANTHER" id="PTHR33303">
    <property type="entry name" value="CYTOPLASMIC PROTEIN-RELATED"/>
    <property type="match status" value="1"/>
</dbReference>
<reference evidence="3" key="1">
    <citation type="submission" date="2023-03" db="EMBL/GenBank/DDBJ databases">
        <title>Massive genome expansion in bonnet fungi (Mycena s.s.) driven by repeated elements and novel gene families across ecological guilds.</title>
        <authorList>
            <consortium name="Lawrence Berkeley National Laboratory"/>
            <person name="Harder C.B."/>
            <person name="Miyauchi S."/>
            <person name="Viragh M."/>
            <person name="Kuo A."/>
            <person name="Thoen E."/>
            <person name="Andreopoulos B."/>
            <person name="Lu D."/>
            <person name="Skrede I."/>
            <person name="Drula E."/>
            <person name="Henrissat B."/>
            <person name="Morin E."/>
            <person name="Kohler A."/>
            <person name="Barry K."/>
            <person name="LaButti K."/>
            <person name="Morin E."/>
            <person name="Salamov A."/>
            <person name="Lipzen A."/>
            <person name="Mereny Z."/>
            <person name="Hegedus B."/>
            <person name="Baldrian P."/>
            <person name="Stursova M."/>
            <person name="Weitz H."/>
            <person name="Taylor A."/>
            <person name="Grigoriev I.V."/>
            <person name="Nagy L.G."/>
            <person name="Martin F."/>
            <person name="Kauserud H."/>
        </authorList>
    </citation>
    <scope>NUCLEOTIDE SEQUENCE</scope>
    <source>
        <strain evidence="3">CBHHK002</strain>
    </source>
</reference>
<comment type="caution">
    <text evidence="3">The sequence shown here is derived from an EMBL/GenBank/DDBJ whole genome shotgun (WGS) entry which is preliminary data.</text>
</comment>
<dbReference type="SUPFAM" id="SSF51735">
    <property type="entry name" value="NAD(P)-binding Rossmann-fold domains"/>
    <property type="match status" value="1"/>
</dbReference>
<protein>
    <submittedName>
        <fullName evidence="3">NAD-P-binding protein</fullName>
    </submittedName>
</protein>
<evidence type="ECO:0000259" key="2">
    <source>
        <dbReference type="SMART" id="SM00881"/>
    </source>
</evidence>
<feature type="domain" description="CoA-binding" evidence="2">
    <location>
        <begin position="34"/>
        <end position="127"/>
    </location>
</feature>
<proteinExistence type="predicted"/>
<keyword evidence="1" id="KW-0732">Signal</keyword>
<dbReference type="Pfam" id="PF13380">
    <property type="entry name" value="CoA_binding_2"/>
    <property type="match status" value="1"/>
</dbReference>
<feature type="signal peptide" evidence="1">
    <location>
        <begin position="1"/>
        <end position="18"/>
    </location>
</feature>
<evidence type="ECO:0000313" key="3">
    <source>
        <dbReference type="EMBL" id="KAJ7347766.1"/>
    </source>
</evidence>
<evidence type="ECO:0000256" key="1">
    <source>
        <dbReference type="SAM" id="SignalP"/>
    </source>
</evidence>
<feature type="chain" id="PRO_5041915814" evidence="1">
    <location>
        <begin position="19"/>
        <end position="182"/>
    </location>
</feature>
<keyword evidence="4" id="KW-1185">Reference proteome</keyword>
<dbReference type="InterPro" id="IPR003781">
    <property type="entry name" value="CoA-bd"/>
</dbReference>
<dbReference type="InterPro" id="IPR036291">
    <property type="entry name" value="NAD(P)-bd_dom_sf"/>
</dbReference>
<organism evidence="3 4">
    <name type="scientific">Mycena albidolilacea</name>
    <dbReference type="NCBI Taxonomy" id="1033008"/>
    <lineage>
        <taxon>Eukaryota</taxon>
        <taxon>Fungi</taxon>
        <taxon>Dikarya</taxon>
        <taxon>Basidiomycota</taxon>
        <taxon>Agaricomycotina</taxon>
        <taxon>Agaricomycetes</taxon>
        <taxon>Agaricomycetidae</taxon>
        <taxon>Agaricales</taxon>
        <taxon>Marasmiineae</taxon>
        <taxon>Mycenaceae</taxon>
        <taxon>Mycena</taxon>
    </lineage>
</organism>
<dbReference type="PANTHER" id="PTHR33303:SF2">
    <property type="entry name" value="COA-BINDING DOMAIN-CONTAINING PROTEIN"/>
    <property type="match status" value="1"/>
</dbReference>